<dbReference type="Proteomes" id="UP000322079">
    <property type="component" value="Chromosome"/>
</dbReference>
<proteinExistence type="predicted"/>
<sequence>MASHYQQLCAEERACIMQMAAQGQSLRQIASRPLKNQQPFIWYNHQHPTNRESTR</sequence>
<evidence type="ECO:0000313" key="2">
    <source>
        <dbReference type="EMBL" id="QEL55847.1"/>
    </source>
</evidence>
<evidence type="ECO:0000259" key="1">
    <source>
        <dbReference type="Pfam" id="PF13936"/>
    </source>
</evidence>
<keyword evidence="3" id="KW-1185">Reference proteome</keyword>
<dbReference type="AlphaFoldDB" id="A0A5C1DII0"/>
<dbReference type="KEGG" id="chrm:FYK34_09855"/>
<dbReference type="InterPro" id="IPR025246">
    <property type="entry name" value="IS30-like_HTH"/>
</dbReference>
<dbReference type="RefSeq" id="WP_149296205.1">
    <property type="nucleotide sequence ID" value="NZ_CP043473.1"/>
</dbReference>
<reference evidence="2 3" key="1">
    <citation type="submission" date="2019-08" db="EMBL/GenBank/DDBJ databases">
        <title>Chromobacterium paludis, a novel bacterium isolated from a Maryland marsh pond.</title>
        <authorList>
            <person name="Blackburn M.B."/>
            <person name="Gundersen-Rindal D.E."/>
        </authorList>
    </citation>
    <scope>NUCLEOTIDE SEQUENCE [LARGE SCALE GENOMIC DNA]</scope>
    <source>
        <strain evidence="3">IIBBL 257-1</strain>
    </source>
</reference>
<dbReference type="Pfam" id="PF13936">
    <property type="entry name" value="HTH_38"/>
    <property type="match status" value="1"/>
</dbReference>
<name>A0A5C1DII0_9NEIS</name>
<organism evidence="2 3">
    <name type="scientific">Chromobacterium paludis</name>
    <dbReference type="NCBI Taxonomy" id="2605945"/>
    <lineage>
        <taxon>Bacteria</taxon>
        <taxon>Pseudomonadati</taxon>
        <taxon>Pseudomonadota</taxon>
        <taxon>Betaproteobacteria</taxon>
        <taxon>Neisseriales</taxon>
        <taxon>Chromobacteriaceae</taxon>
        <taxon>Chromobacterium</taxon>
    </lineage>
</organism>
<protein>
    <submittedName>
        <fullName evidence="2">Helix-turn-helix domain-containing protein</fullName>
    </submittedName>
</protein>
<dbReference type="EMBL" id="CP043473">
    <property type="protein sequence ID" value="QEL55847.1"/>
    <property type="molecule type" value="Genomic_DNA"/>
</dbReference>
<accession>A0A5C1DII0</accession>
<gene>
    <name evidence="2" type="ORF">FYK34_09855</name>
</gene>
<feature type="domain" description="Transposase IS30-like HTH" evidence="1">
    <location>
        <begin position="4"/>
        <end position="32"/>
    </location>
</feature>
<evidence type="ECO:0000313" key="3">
    <source>
        <dbReference type="Proteomes" id="UP000322079"/>
    </source>
</evidence>